<evidence type="ECO:0000313" key="4">
    <source>
        <dbReference type="EMBL" id="NGO45822.1"/>
    </source>
</evidence>
<dbReference type="Proteomes" id="UP001518140">
    <property type="component" value="Unassembled WGS sequence"/>
</dbReference>
<name>A0ABX0DV75_9ACTN</name>
<evidence type="ECO:0000256" key="2">
    <source>
        <dbReference type="ARBA" id="ARBA00022679"/>
    </source>
</evidence>
<protein>
    <submittedName>
        <fullName evidence="4">4'-phosphopantetheinyl transferase superfamily protein</fullName>
    </submittedName>
</protein>
<reference evidence="4 5" key="1">
    <citation type="submission" date="2020-02" db="EMBL/GenBank/DDBJ databases">
        <title>Whole-genome analyses of novel actinobacteria.</title>
        <authorList>
            <person name="Sahin N."/>
            <person name="Tokatli A."/>
        </authorList>
    </citation>
    <scope>NUCLEOTIDE SEQUENCE [LARGE SCALE GENOMIC DNA]</scope>
    <source>
        <strain evidence="4 5">YC419</strain>
    </source>
</reference>
<dbReference type="SUPFAM" id="SSF56214">
    <property type="entry name" value="4'-phosphopantetheinyl transferase"/>
    <property type="match status" value="2"/>
</dbReference>
<organism evidence="4 5">
    <name type="scientific">Streptomyces ureilyticus</name>
    <dbReference type="NCBI Taxonomy" id="1775131"/>
    <lineage>
        <taxon>Bacteria</taxon>
        <taxon>Bacillati</taxon>
        <taxon>Actinomycetota</taxon>
        <taxon>Actinomycetes</taxon>
        <taxon>Kitasatosporales</taxon>
        <taxon>Streptomycetaceae</taxon>
        <taxon>Streptomyces</taxon>
    </lineage>
</organism>
<accession>A0ABX0DV75</accession>
<dbReference type="InterPro" id="IPR037143">
    <property type="entry name" value="4-PPantetheinyl_Trfase_dom_sf"/>
</dbReference>
<dbReference type="PANTHER" id="PTHR12215">
    <property type="entry name" value="PHOSPHOPANTETHEINE TRANSFERASE"/>
    <property type="match status" value="1"/>
</dbReference>
<proteinExistence type="inferred from homology"/>
<evidence type="ECO:0000256" key="1">
    <source>
        <dbReference type="ARBA" id="ARBA00010990"/>
    </source>
</evidence>
<dbReference type="PANTHER" id="PTHR12215:SF10">
    <property type="entry name" value="L-AMINOADIPATE-SEMIALDEHYDE DEHYDROGENASE-PHOSPHOPANTETHEINYL TRANSFERASE"/>
    <property type="match status" value="1"/>
</dbReference>
<dbReference type="Pfam" id="PF01648">
    <property type="entry name" value="ACPS"/>
    <property type="match status" value="1"/>
</dbReference>
<dbReference type="EMBL" id="JAAKZX010000104">
    <property type="protein sequence ID" value="NGO45822.1"/>
    <property type="molecule type" value="Genomic_DNA"/>
</dbReference>
<gene>
    <name evidence="4" type="ORF">G6048_28020</name>
</gene>
<sequence length="209" mass="22577">MPHLWFVSTTVSVLDHQVLDSRERAKAEGLTRDGRRREYVVAHTALRLLLGRYLRQPPAEIRLVRHGCPSCGKPHGRPAVHGDPVHFSLSHSGGGVLLAFAASPVGVDLQRVPNLKVADRVADLLTAEERQELAAHDVLTRPTAFARVWTRKEAYLKGLGMGLGRAPSLDYLGAGEAPVSPAGWCVRDVTAGSGYAAAVAVRLEEVDTI</sequence>
<evidence type="ECO:0000313" key="5">
    <source>
        <dbReference type="Proteomes" id="UP001518140"/>
    </source>
</evidence>
<dbReference type="Gene3D" id="3.90.470.20">
    <property type="entry name" value="4'-phosphopantetheinyl transferase domain"/>
    <property type="match status" value="1"/>
</dbReference>
<keyword evidence="2 4" id="KW-0808">Transferase</keyword>
<dbReference type="GO" id="GO:0016740">
    <property type="term" value="F:transferase activity"/>
    <property type="evidence" value="ECO:0007669"/>
    <property type="project" value="UniProtKB-KW"/>
</dbReference>
<dbReference type="InterPro" id="IPR008278">
    <property type="entry name" value="4-PPantetheinyl_Trfase_dom"/>
</dbReference>
<comment type="similarity">
    <text evidence="1">Belongs to the P-Pant transferase superfamily. Gsp/Sfp/HetI/AcpT family.</text>
</comment>
<evidence type="ECO:0000259" key="3">
    <source>
        <dbReference type="Pfam" id="PF01648"/>
    </source>
</evidence>
<feature type="domain" description="4'-phosphopantetheinyl transferase" evidence="3">
    <location>
        <begin position="104"/>
        <end position="169"/>
    </location>
</feature>
<keyword evidence="5" id="KW-1185">Reference proteome</keyword>
<dbReference type="InterPro" id="IPR050559">
    <property type="entry name" value="P-Pant_transferase_sf"/>
</dbReference>
<comment type="caution">
    <text evidence="4">The sequence shown here is derived from an EMBL/GenBank/DDBJ whole genome shotgun (WGS) entry which is preliminary data.</text>
</comment>